<reference evidence="1 2" key="1">
    <citation type="submission" date="2017-09" db="EMBL/GenBank/DDBJ databases">
        <title>Sphingomonas panjinensis sp.nov., isolated from oil-contaminated soil.</title>
        <authorList>
            <person name="Wang L."/>
            <person name="Chen L."/>
        </authorList>
    </citation>
    <scope>NUCLEOTIDE SEQUENCE [LARGE SCALE GENOMIC DNA]</scope>
    <source>
        <strain evidence="1 2">FW-11</strain>
    </source>
</reference>
<gene>
    <name evidence="1" type="ORF">CLG96_04300</name>
</gene>
<dbReference type="Proteomes" id="UP000244162">
    <property type="component" value="Unassembled WGS sequence"/>
</dbReference>
<name>A0A2T5G2F7_9SPHN</name>
<protein>
    <recommendedName>
        <fullName evidence="3">DUF2924 domain-containing protein</fullName>
    </recommendedName>
</protein>
<keyword evidence="2" id="KW-1185">Reference proteome</keyword>
<comment type="caution">
    <text evidence="1">The sequence shown here is derived from an EMBL/GenBank/DDBJ whole genome shotgun (WGS) entry which is preliminary data.</text>
</comment>
<organism evidence="1 2">
    <name type="scientific">Sphingomonas oleivorans</name>
    <dbReference type="NCBI Taxonomy" id="1735121"/>
    <lineage>
        <taxon>Bacteria</taxon>
        <taxon>Pseudomonadati</taxon>
        <taxon>Pseudomonadota</taxon>
        <taxon>Alphaproteobacteria</taxon>
        <taxon>Sphingomonadales</taxon>
        <taxon>Sphingomonadaceae</taxon>
        <taxon>Sphingomonas</taxon>
    </lineage>
</organism>
<accession>A0A2T5G2F7</accession>
<dbReference type="Pfam" id="PF11149">
    <property type="entry name" value="DUF2924"/>
    <property type="match status" value="1"/>
</dbReference>
<dbReference type="AlphaFoldDB" id="A0A2T5G2F7"/>
<evidence type="ECO:0000313" key="2">
    <source>
        <dbReference type="Proteomes" id="UP000244162"/>
    </source>
</evidence>
<evidence type="ECO:0008006" key="3">
    <source>
        <dbReference type="Google" id="ProtNLM"/>
    </source>
</evidence>
<evidence type="ECO:0000313" key="1">
    <source>
        <dbReference type="EMBL" id="PTQ13328.1"/>
    </source>
</evidence>
<dbReference type="InterPro" id="IPR021322">
    <property type="entry name" value="DUF2924"/>
</dbReference>
<dbReference type="RefSeq" id="WP_107966563.1">
    <property type="nucleotide sequence ID" value="NZ_NWBU01000004.1"/>
</dbReference>
<dbReference type="OrthoDB" id="284135at2"/>
<dbReference type="EMBL" id="NWBU01000004">
    <property type="protein sequence ID" value="PTQ13328.1"/>
    <property type="molecule type" value="Genomic_DNA"/>
</dbReference>
<sequence>MRRLDARLAALAMLSPAQLRDEWARLYESAAPRLSPDLLKLGIAYRLQDQAGKGLAASALRQLRSGGAPPPPAREPVTLRPGTELVRTWHGRTLRVSVEDKGFRFEGRRYASLTAIAREITGAAWSGPRFFGLTKAREVAHG</sequence>
<proteinExistence type="predicted"/>